<evidence type="ECO:0000313" key="1">
    <source>
        <dbReference type="EMBL" id="KIY61547.1"/>
    </source>
</evidence>
<name>A0A0D7ATJ6_9AGAR</name>
<evidence type="ECO:0000313" key="2">
    <source>
        <dbReference type="Proteomes" id="UP000054007"/>
    </source>
</evidence>
<protein>
    <submittedName>
        <fullName evidence="1">Uncharacterized protein</fullName>
    </submittedName>
</protein>
<dbReference type="Proteomes" id="UP000054007">
    <property type="component" value="Unassembled WGS sequence"/>
</dbReference>
<proteinExistence type="predicted"/>
<keyword evidence="2" id="KW-1185">Reference proteome</keyword>
<sequence length="190" mass="21478">MAEMGVQIDFNSQLLRNSPTSWRAHESIPATITQLPPDDVCREILWEMNEINFRSDLVCLDRFLYNGFNKEDAPSPADRRGIVLQRFTHFGSSVVPDDSQFVDAGFALSNVLERRDALCSLVNTMCEWRDSYSTPISALLQRATNLKGKQELSAGEVHTLEVNTVGHFVRTFFGVFKRPPNTPRTLQAQS</sequence>
<organism evidence="1 2">
    <name type="scientific">Cylindrobasidium torrendii FP15055 ss-10</name>
    <dbReference type="NCBI Taxonomy" id="1314674"/>
    <lineage>
        <taxon>Eukaryota</taxon>
        <taxon>Fungi</taxon>
        <taxon>Dikarya</taxon>
        <taxon>Basidiomycota</taxon>
        <taxon>Agaricomycotina</taxon>
        <taxon>Agaricomycetes</taxon>
        <taxon>Agaricomycetidae</taxon>
        <taxon>Agaricales</taxon>
        <taxon>Marasmiineae</taxon>
        <taxon>Physalacriaceae</taxon>
        <taxon>Cylindrobasidium</taxon>
    </lineage>
</organism>
<accession>A0A0D7ATJ6</accession>
<dbReference type="EMBL" id="KN880919">
    <property type="protein sequence ID" value="KIY61547.1"/>
    <property type="molecule type" value="Genomic_DNA"/>
</dbReference>
<dbReference type="OrthoDB" id="2634326at2759"/>
<dbReference type="AlphaFoldDB" id="A0A0D7ATJ6"/>
<gene>
    <name evidence="1" type="ORF">CYLTODRAFT_213543</name>
</gene>
<reference evidence="1 2" key="1">
    <citation type="journal article" date="2015" name="Fungal Genet. Biol.">
        <title>Evolution of novel wood decay mechanisms in Agaricales revealed by the genome sequences of Fistulina hepatica and Cylindrobasidium torrendii.</title>
        <authorList>
            <person name="Floudas D."/>
            <person name="Held B.W."/>
            <person name="Riley R."/>
            <person name="Nagy L.G."/>
            <person name="Koehler G."/>
            <person name="Ransdell A.S."/>
            <person name="Younus H."/>
            <person name="Chow J."/>
            <person name="Chiniquy J."/>
            <person name="Lipzen A."/>
            <person name="Tritt A."/>
            <person name="Sun H."/>
            <person name="Haridas S."/>
            <person name="LaButti K."/>
            <person name="Ohm R.A."/>
            <person name="Kues U."/>
            <person name="Blanchette R.A."/>
            <person name="Grigoriev I.V."/>
            <person name="Minto R.E."/>
            <person name="Hibbett D.S."/>
        </authorList>
    </citation>
    <scope>NUCLEOTIDE SEQUENCE [LARGE SCALE GENOMIC DNA]</scope>
    <source>
        <strain evidence="1 2">FP15055 ss-10</strain>
    </source>
</reference>